<feature type="region of interest" description="Disordered" evidence="1">
    <location>
        <begin position="858"/>
        <end position="887"/>
    </location>
</feature>
<accession>A0A1Y0BZG6</accession>
<dbReference type="EMBL" id="CP020809">
    <property type="protein sequence ID" value="ART68308.1"/>
    <property type="molecule type" value="Genomic_DNA"/>
</dbReference>
<dbReference type="SUPFAM" id="SSF52540">
    <property type="entry name" value="P-loop containing nucleoside triphosphate hydrolases"/>
    <property type="match status" value="1"/>
</dbReference>
<feature type="compositionally biased region" description="Basic residues" evidence="1">
    <location>
        <begin position="877"/>
        <end position="887"/>
    </location>
</feature>
<evidence type="ECO:0000313" key="3">
    <source>
        <dbReference type="EMBL" id="ART68308.1"/>
    </source>
</evidence>
<organism evidence="3 4">
    <name type="scientific">Mycobacterium dioxanotrophicus</name>
    <dbReference type="NCBI Taxonomy" id="482462"/>
    <lineage>
        <taxon>Bacteria</taxon>
        <taxon>Bacillati</taxon>
        <taxon>Actinomycetota</taxon>
        <taxon>Actinomycetes</taxon>
        <taxon>Mycobacteriales</taxon>
        <taxon>Mycobacteriaceae</taxon>
        <taxon>Mycobacterium</taxon>
    </lineage>
</organism>
<dbReference type="Pfam" id="PF10544">
    <property type="entry name" value="T5orf172"/>
    <property type="match status" value="1"/>
</dbReference>
<sequence>MTAVDELPPEELETVGSAGVPRRIYAYTLPGKDSHAWERVTGQTVQRGTGQIKVGDTTKPNVLDRIKEQLGTAYPNLDGVTLLIDTPAERKDGTPFRDHDVHKALVARGVRRDSEWFEATEEEITAAITAVRNGKPYATNRTADFGMRPEQEQAVDQSAGYFRDHANDGKASRYLWNAKMRFGKTFTAYKLAQEMGWTRVLVLTYKPVVQPGWKEDLLNHVDFEDWRFVDRDSSPDERDTAADTPQPLVWFASFQDLQGKTDGKVKKHNEVIYLIDWDVIILDEYHFGAWRDSARQLYDPADAAIGDVEEPEESVTAEDIGLSSRHYLYLSGTPFRAITNGEFTEDQIFNWTYTDEQQAKETWDNIQGPNPYIDLPQMAIYSYDIGADAEEWAADGEFDGFTLNEYFKAKRVNPQSKSMAPGAYVFEDPGRVHEFLEMLRGTLSEQMKVQIVAGQKPPFPYQSPLFVKSIAHSVWFMNDVAACFAMRDALQNHPYFSTYAIVVAAGAAVGSGAAAKQPVDDAIAKAIKIGTGSITLTCGKLMTGVTIREWGAILMLRSLKSPETYFQAAFRIQSPWSKPLPDGTREVLKQPVFVFEFDPNRALTLVGEYGMRLGSLGDISPKEAIEQLLNYLPIFAFKAGSMTELDATEVLDWVTAGIGATALAQRWNSPLLVEVNERTLTALLEYPELLAALEQIEDFRNLAQLADKVITSTKALKAAKRANGGELTKKEKKEQSETAKLRTEIRKKLQKLLARIPVFMYVTQFRELAVRDIIVGVDSDLFERVTGLTVEDFTLLNDIGVFNRLQMDAAVYQFKAFEDSSLEYANEPGAPVEERPIGLWDTVMRPGETIEDALERVAEEGEPDPVAAVPLAPAPAKTKKKRKRKKK</sequence>
<evidence type="ECO:0000313" key="4">
    <source>
        <dbReference type="Proteomes" id="UP000195331"/>
    </source>
</evidence>
<feature type="domain" description="Bacteriophage T5 Orf172 DNA-binding" evidence="2">
    <location>
        <begin position="46"/>
        <end position="131"/>
    </location>
</feature>
<reference evidence="3 4" key="1">
    <citation type="submission" date="2017-04" db="EMBL/GenBank/DDBJ databases">
        <title>Whole Genome Sequence of 1,4-Dioxane Degrading Bacterium Mycobacterium dioxanotrophicus PH-06.</title>
        <authorList>
            <person name="He Y."/>
        </authorList>
    </citation>
    <scope>NUCLEOTIDE SEQUENCE [LARGE SCALE GENOMIC DNA]</scope>
    <source>
        <strain evidence="3 4">PH-06</strain>
    </source>
</reference>
<dbReference type="Proteomes" id="UP000195331">
    <property type="component" value="Chromosome"/>
</dbReference>
<dbReference type="Gene3D" id="3.40.50.300">
    <property type="entry name" value="P-loop containing nucleotide triphosphate hydrolases"/>
    <property type="match status" value="1"/>
</dbReference>
<dbReference type="AlphaFoldDB" id="A0A1Y0BZG6"/>
<dbReference type="InterPro" id="IPR027417">
    <property type="entry name" value="P-loop_NTPase"/>
</dbReference>
<feature type="compositionally biased region" description="Low complexity" evidence="1">
    <location>
        <begin position="864"/>
        <end position="876"/>
    </location>
</feature>
<name>A0A1Y0BZG6_9MYCO</name>
<dbReference type="REBASE" id="202712">
    <property type="entry name" value="MspPH06ORF6670P"/>
</dbReference>
<evidence type="ECO:0000259" key="2">
    <source>
        <dbReference type="SMART" id="SM00974"/>
    </source>
</evidence>
<protein>
    <recommendedName>
        <fullName evidence="2">Bacteriophage T5 Orf172 DNA-binding domain-containing protein</fullName>
    </recommendedName>
</protein>
<evidence type="ECO:0000256" key="1">
    <source>
        <dbReference type="SAM" id="MobiDB-lite"/>
    </source>
</evidence>
<gene>
    <name evidence="3" type="ORF">BTO20_06670</name>
</gene>
<dbReference type="InterPro" id="IPR018306">
    <property type="entry name" value="Phage_T5_Orf172_DNA-bd"/>
</dbReference>
<proteinExistence type="predicted"/>
<dbReference type="OrthoDB" id="9813673at2"/>
<dbReference type="KEGG" id="mdx:BTO20_06670"/>
<keyword evidence="4" id="KW-1185">Reference proteome</keyword>
<dbReference type="RefSeq" id="WP_087074418.1">
    <property type="nucleotide sequence ID" value="NZ_CP020809.1"/>
</dbReference>
<dbReference type="SMART" id="SM00974">
    <property type="entry name" value="T5orf172"/>
    <property type="match status" value="1"/>
</dbReference>